<reference evidence="2" key="2">
    <citation type="submission" date="2020-05" db="UniProtKB">
        <authorList>
            <consortium name="EnsemblMetazoa"/>
        </authorList>
    </citation>
    <scope>IDENTIFICATION</scope>
</reference>
<protein>
    <submittedName>
        <fullName evidence="1 2">Uncharacterized protein</fullName>
    </submittedName>
</protein>
<accession>A0A084W395</accession>
<name>A0A084W395_ANOSI</name>
<reference evidence="1 3" key="1">
    <citation type="journal article" date="2014" name="BMC Genomics">
        <title>Genome sequence of Anopheles sinensis provides insight into genetics basis of mosquito competence for malaria parasites.</title>
        <authorList>
            <person name="Zhou D."/>
            <person name="Zhang D."/>
            <person name="Ding G."/>
            <person name="Shi L."/>
            <person name="Hou Q."/>
            <person name="Ye Y."/>
            <person name="Xu Y."/>
            <person name="Zhou H."/>
            <person name="Xiong C."/>
            <person name="Li S."/>
            <person name="Yu J."/>
            <person name="Hong S."/>
            <person name="Yu X."/>
            <person name="Zou P."/>
            <person name="Chen C."/>
            <person name="Chang X."/>
            <person name="Wang W."/>
            <person name="Lv Y."/>
            <person name="Sun Y."/>
            <person name="Ma L."/>
            <person name="Shen B."/>
            <person name="Zhu C."/>
        </authorList>
    </citation>
    <scope>NUCLEOTIDE SEQUENCE [LARGE SCALE GENOMIC DNA]</scope>
</reference>
<keyword evidence="3" id="KW-1185">Reference proteome</keyword>
<evidence type="ECO:0000313" key="2">
    <source>
        <dbReference type="EnsemblMetazoa" id="ASIC012576-PA"/>
    </source>
</evidence>
<dbReference type="Proteomes" id="UP000030765">
    <property type="component" value="Unassembled WGS sequence"/>
</dbReference>
<proteinExistence type="predicted"/>
<dbReference type="EMBL" id="KE525281">
    <property type="protein sequence ID" value="KFB44689.1"/>
    <property type="molecule type" value="Genomic_DNA"/>
</dbReference>
<dbReference type="EMBL" id="ATLV01019871">
    <property type="status" value="NOT_ANNOTATED_CDS"/>
    <property type="molecule type" value="Genomic_DNA"/>
</dbReference>
<dbReference type="VEuPathDB" id="VectorBase:ASIC012576"/>
<evidence type="ECO:0000313" key="1">
    <source>
        <dbReference type="EMBL" id="KFB44689.1"/>
    </source>
</evidence>
<organism evidence="1">
    <name type="scientific">Anopheles sinensis</name>
    <name type="common">Mosquito</name>
    <dbReference type="NCBI Taxonomy" id="74873"/>
    <lineage>
        <taxon>Eukaryota</taxon>
        <taxon>Metazoa</taxon>
        <taxon>Ecdysozoa</taxon>
        <taxon>Arthropoda</taxon>
        <taxon>Hexapoda</taxon>
        <taxon>Insecta</taxon>
        <taxon>Pterygota</taxon>
        <taxon>Neoptera</taxon>
        <taxon>Endopterygota</taxon>
        <taxon>Diptera</taxon>
        <taxon>Nematocera</taxon>
        <taxon>Culicoidea</taxon>
        <taxon>Culicidae</taxon>
        <taxon>Anophelinae</taxon>
        <taxon>Anopheles</taxon>
    </lineage>
</organism>
<evidence type="ECO:0000313" key="3">
    <source>
        <dbReference type="Proteomes" id="UP000030765"/>
    </source>
</evidence>
<dbReference type="AlphaFoldDB" id="A0A084W395"/>
<sequence>MSSKFQHQLELAINFSPYKNAEAPSTTLVSNKSSLLAPEIMPLEILKRSGRRAK</sequence>
<gene>
    <name evidence="1" type="ORF">ZHAS_00012576</name>
</gene>
<dbReference type="EnsemblMetazoa" id="ASIC012576-RA">
    <property type="protein sequence ID" value="ASIC012576-PA"/>
    <property type="gene ID" value="ASIC012576"/>
</dbReference>